<organism evidence="1 2">
    <name type="scientific">Flavobacterium succinicans</name>
    <dbReference type="NCBI Taxonomy" id="29536"/>
    <lineage>
        <taxon>Bacteria</taxon>
        <taxon>Pseudomonadati</taxon>
        <taxon>Bacteroidota</taxon>
        <taxon>Flavobacteriia</taxon>
        <taxon>Flavobacteriales</taxon>
        <taxon>Flavobacteriaceae</taxon>
        <taxon>Flavobacterium</taxon>
    </lineage>
</organism>
<protein>
    <submittedName>
        <fullName evidence="1">Uncharacterized protein</fullName>
    </submittedName>
</protein>
<gene>
    <name evidence="1" type="ORF">SAMN05444143_101629</name>
</gene>
<dbReference type="AlphaFoldDB" id="A0A1I4S1W7"/>
<dbReference type="Proteomes" id="UP000182961">
    <property type="component" value="Unassembled WGS sequence"/>
</dbReference>
<dbReference type="EMBL" id="FOUT01000001">
    <property type="protein sequence ID" value="SFM58507.1"/>
    <property type="molecule type" value="Genomic_DNA"/>
</dbReference>
<sequence>MAQSFTQALKGFFNAVKTFLNLCNLCNLCQIFYLKQTGIISPLAKQYFSTNSGAIFRV</sequence>
<keyword evidence="2" id="KW-1185">Reference proteome</keyword>
<evidence type="ECO:0000313" key="2">
    <source>
        <dbReference type="Proteomes" id="UP000182961"/>
    </source>
</evidence>
<name>A0A1I4S1W7_9FLAO</name>
<proteinExistence type="predicted"/>
<accession>A0A1I4S1W7</accession>
<reference evidence="2" key="1">
    <citation type="submission" date="2016-10" db="EMBL/GenBank/DDBJ databases">
        <authorList>
            <person name="Varghese N."/>
            <person name="Submissions S."/>
        </authorList>
    </citation>
    <scope>NUCLEOTIDE SEQUENCE [LARGE SCALE GENOMIC DNA]</scope>
    <source>
        <strain evidence="2">DSM 4002</strain>
    </source>
</reference>
<evidence type="ECO:0000313" key="1">
    <source>
        <dbReference type="EMBL" id="SFM58507.1"/>
    </source>
</evidence>